<sequence>MSVIANFVEEKKKLPQRTLCFFLFIKGNVRKAKFLHSFANFALSKAFLYKIFALFAVKINVCFLCFPLIRYKLNHTIASV</sequence>
<evidence type="ECO:0000313" key="3">
    <source>
        <dbReference type="Proteomes" id="UP000288102"/>
    </source>
</evidence>
<keyword evidence="3" id="KW-1185">Reference proteome</keyword>
<protein>
    <submittedName>
        <fullName evidence="2">Uncharacterized protein</fullName>
    </submittedName>
</protein>
<accession>A0A434ADR0</accession>
<organism evidence="2 3">
    <name type="scientific">Flavobacterium cupreum</name>
    <dbReference type="NCBI Taxonomy" id="2133766"/>
    <lineage>
        <taxon>Bacteria</taxon>
        <taxon>Pseudomonadati</taxon>
        <taxon>Bacteroidota</taxon>
        <taxon>Flavobacteriia</taxon>
        <taxon>Flavobacteriales</taxon>
        <taxon>Flavobacteriaceae</taxon>
        <taxon>Flavobacterium</taxon>
    </lineage>
</organism>
<reference evidence="3" key="1">
    <citation type="journal article" date="2019" name="Syst. Appl. Microbiol.">
        <title>Flavobacterium circumlabens sp. nov. and Flavobacterium cupreum sp. nov., two psychrotrophic species isolated from Antarctic environmental samples.</title>
        <authorList>
            <person name="Kralova S."/>
            <person name="Busse H.-J."/>
            <person name="Svec P."/>
            <person name="Maslanova I."/>
            <person name="Stankova E."/>
            <person name="Bartak M."/>
            <person name="Sedlacek I."/>
        </authorList>
    </citation>
    <scope>NUCLEOTIDE SEQUENCE [LARGE SCALE GENOMIC DNA]</scope>
    <source>
        <strain evidence="3">CCM 8825</strain>
    </source>
</reference>
<keyword evidence="1" id="KW-0472">Membrane</keyword>
<comment type="caution">
    <text evidence="2">The sequence shown here is derived from an EMBL/GenBank/DDBJ whole genome shotgun (WGS) entry which is preliminary data.</text>
</comment>
<gene>
    <name evidence="2" type="ORF">D0817_02555</name>
</gene>
<dbReference type="Proteomes" id="UP000288102">
    <property type="component" value="Unassembled WGS sequence"/>
</dbReference>
<feature type="transmembrane region" description="Helical" evidence="1">
    <location>
        <begin position="47"/>
        <end position="69"/>
    </location>
</feature>
<dbReference type="EMBL" id="QWDM01000001">
    <property type="protein sequence ID" value="RUT72505.1"/>
    <property type="molecule type" value="Genomic_DNA"/>
</dbReference>
<name>A0A434ADR0_9FLAO</name>
<proteinExistence type="predicted"/>
<keyword evidence="1" id="KW-1133">Transmembrane helix</keyword>
<evidence type="ECO:0000256" key="1">
    <source>
        <dbReference type="SAM" id="Phobius"/>
    </source>
</evidence>
<evidence type="ECO:0000313" key="2">
    <source>
        <dbReference type="EMBL" id="RUT72505.1"/>
    </source>
</evidence>
<keyword evidence="1" id="KW-0812">Transmembrane</keyword>
<dbReference type="AlphaFoldDB" id="A0A434ADR0"/>